<dbReference type="InterPro" id="IPR036282">
    <property type="entry name" value="Glutathione-S-Trfase_C_sf"/>
</dbReference>
<evidence type="ECO:0000259" key="2">
    <source>
        <dbReference type="PROSITE" id="PS50405"/>
    </source>
</evidence>
<dbReference type="PANTHER" id="PTHR11571:SF150">
    <property type="entry name" value="GLUTATHIONE S-TRANSFERASE"/>
    <property type="match status" value="1"/>
</dbReference>
<dbReference type="EMBL" id="MBFS01000306">
    <property type="protein sequence ID" value="PVV02889.1"/>
    <property type="molecule type" value="Genomic_DNA"/>
</dbReference>
<dbReference type="Gene3D" id="1.20.1050.10">
    <property type="match status" value="1"/>
</dbReference>
<dbReference type="Pfam" id="PF02798">
    <property type="entry name" value="GST_N"/>
    <property type="match status" value="1"/>
</dbReference>
<dbReference type="Proteomes" id="UP000245609">
    <property type="component" value="Unassembled WGS sequence"/>
</dbReference>
<dbReference type="GO" id="GO:0006749">
    <property type="term" value="P:glutathione metabolic process"/>
    <property type="evidence" value="ECO:0007669"/>
    <property type="project" value="TreeGrafter"/>
</dbReference>
<dbReference type="OrthoDB" id="414243at2759"/>
<dbReference type="InterPro" id="IPR040079">
    <property type="entry name" value="Glutathione_S-Trfase"/>
</dbReference>
<organism evidence="3 4">
    <name type="scientific">Smittium megazygosporum</name>
    <dbReference type="NCBI Taxonomy" id="133381"/>
    <lineage>
        <taxon>Eukaryota</taxon>
        <taxon>Fungi</taxon>
        <taxon>Fungi incertae sedis</taxon>
        <taxon>Zoopagomycota</taxon>
        <taxon>Kickxellomycotina</taxon>
        <taxon>Harpellomycetes</taxon>
        <taxon>Harpellales</taxon>
        <taxon>Legeriomycetaceae</taxon>
        <taxon>Smittium</taxon>
    </lineage>
</organism>
<sequence length="164" mass="19185">MTSYVFECFEFNGVGWVSRALLELARVEYENVFPEWPASKGKTPFGRLPVLTEVSSDGTKFVLAESNAIELYFADKLEYLPKDSKQRAVATQYYFQATDLLDKFLVCTFHDRTERSRERYFDRIKTFIKKHEPILANSKSGYYCEDSITLADISLYYIYKNHMT</sequence>
<dbReference type="Pfam" id="PF14497">
    <property type="entry name" value="GST_C_3"/>
    <property type="match status" value="1"/>
</dbReference>
<accession>A0A2T9ZE75</accession>
<dbReference type="SUPFAM" id="SSF52833">
    <property type="entry name" value="Thioredoxin-like"/>
    <property type="match status" value="1"/>
</dbReference>
<keyword evidence="4" id="KW-1185">Reference proteome</keyword>
<proteinExistence type="predicted"/>
<dbReference type="SFLD" id="SFLDS00019">
    <property type="entry name" value="Glutathione_Transferase_(cytos"/>
    <property type="match status" value="1"/>
</dbReference>
<dbReference type="InterPro" id="IPR004046">
    <property type="entry name" value="GST_C"/>
</dbReference>
<dbReference type="GO" id="GO:0004364">
    <property type="term" value="F:glutathione transferase activity"/>
    <property type="evidence" value="ECO:0007669"/>
    <property type="project" value="TreeGrafter"/>
</dbReference>
<protein>
    <recommendedName>
        <fullName evidence="5">GST N-terminal domain-containing protein</fullName>
    </recommendedName>
</protein>
<dbReference type="InterPro" id="IPR004045">
    <property type="entry name" value="Glutathione_S-Trfase_N"/>
</dbReference>
<dbReference type="InterPro" id="IPR036249">
    <property type="entry name" value="Thioredoxin-like_sf"/>
</dbReference>
<evidence type="ECO:0008006" key="5">
    <source>
        <dbReference type="Google" id="ProtNLM"/>
    </source>
</evidence>
<dbReference type="InterPro" id="IPR050213">
    <property type="entry name" value="GST_superfamily"/>
</dbReference>
<reference evidence="3 4" key="1">
    <citation type="journal article" date="2018" name="MBio">
        <title>Comparative Genomics Reveals the Core Gene Toolbox for the Fungus-Insect Symbiosis.</title>
        <authorList>
            <person name="Wang Y."/>
            <person name="Stata M."/>
            <person name="Wang W."/>
            <person name="Stajich J.E."/>
            <person name="White M.M."/>
            <person name="Moncalvo J.M."/>
        </authorList>
    </citation>
    <scope>NUCLEOTIDE SEQUENCE [LARGE SCALE GENOMIC DNA]</scope>
    <source>
        <strain evidence="3 4">SC-DP-2</strain>
    </source>
</reference>
<feature type="domain" description="GST N-terminal" evidence="1">
    <location>
        <begin position="2"/>
        <end position="81"/>
    </location>
</feature>
<evidence type="ECO:0000259" key="1">
    <source>
        <dbReference type="PROSITE" id="PS50404"/>
    </source>
</evidence>
<dbReference type="SUPFAM" id="SSF47616">
    <property type="entry name" value="GST C-terminal domain-like"/>
    <property type="match status" value="1"/>
</dbReference>
<dbReference type="Gene3D" id="3.40.30.10">
    <property type="entry name" value="Glutaredoxin"/>
    <property type="match status" value="1"/>
</dbReference>
<name>A0A2T9ZE75_9FUNG</name>
<dbReference type="InterPro" id="IPR010987">
    <property type="entry name" value="Glutathione-S-Trfase_C-like"/>
</dbReference>
<evidence type="ECO:0000313" key="4">
    <source>
        <dbReference type="Proteomes" id="UP000245609"/>
    </source>
</evidence>
<gene>
    <name evidence="3" type="ORF">BB560_002647</name>
</gene>
<dbReference type="PROSITE" id="PS50405">
    <property type="entry name" value="GST_CTER"/>
    <property type="match status" value="1"/>
</dbReference>
<dbReference type="PANTHER" id="PTHR11571">
    <property type="entry name" value="GLUTATHIONE S-TRANSFERASE"/>
    <property type="match status" value="1"/>
</dbReference>
<dbReference type="AlphaFoldDB" id="A0A2T9ZE75"/>
<dbReference type="STRING" id="133381.A0A2T9ZE75"/>
<evidence type="ECO:0000313" key="3">
    <source>
        <dbReference type="EMBL" id="PVV02889.1"/>
    </source>
</evidence>
<comment type="caution">
    <text evidence="3">The sequence shown here is derived from an EMBL/GenBank/DDBJ whole genome shotgun (WGS) entry which is preliminary data.</text>
</comment>
<feature type="domain" description="GST C-terminal" evidence="2">
    <location>
        <begin position="83"/>
        <end position="164"/>
    </location>
</feature>
<dbReference type="PROSITE" id="PS50404">
    <property type="entry name" value="GST_NTER"/>
    <property type="match status" value="1"/>
</dbReference>